<protein>
    <submittedName>
        <fullName evidence="2">Uncharacterized protein</fullName>
    </submittedName>
</protein>
<gene>
    <name evidence="2" type="ORF">PUN28_014987</name>
</gene>
<evidence type="ECO:0000313" key="3">
    <source>
        <dbReference type="Proteomes" id="UP001430953"/>
    </source>
</evidence>
<dbReference type="AlphaFoldDB" id="A0AAW2EXM2"/>
<reference evidence="2 3" key="1">
    <citation type="submission" date="2023-03" db="EMBL/GenBank/DDBJ databases">
        <title>High recombination rates correlate with genetic variation in Cardiocondyla obscurior ants.</title>
        <authorList>
            <person name="Errbii M."/>
        </authorList>
    </citation>
    <scope>NUCLEOTIDE SEQUENCE [LARGE SCALE GENOMIC DNA]</scope>
    <source>
        <strain evidence="2">Alpha-2009</strain>
        <tissue evidence="2">Whole body</tissue>
    </source>
</reference>
<dbReference type="Proteomes" id="UP001430953">
    <property type="component" value="Unassembled WGS sequence"/>
</dbReference>
<accession>A0AAW2EXM2</accession>
<dbReference type="EMBL" id="JADYXP020000016">
    <property type="protein sequence ID" value="KAL0108078.1"/>
    <property type="molecule type" value="Genomic_DNA"/>
</dbReference>
<feature type="compositionally biased region" description="Pro residues" evidence="1">
    <location>
        <begin position="53"/>
        <end position="75"/>
    </location>
</feature>
<keyword evidence="3" id="KW-1185">Reference proteome</keyword>
<evidence type="ECO:0000313" key="2">
    <source>
        <dbReference type="EMBL" id="KAL0108078.1"/>
    </source>
</evidence>
<proteinExistence type="predicted"/>
<feature type="region of interest" description="Disordered" evidence="1">
    <location>
        <begin position="44"/>
        <end position="75"/>
    </location>
</feature>
<name>A0AAW2EXM2_9HYME</name>
<organism evidence="2 3">
    <name type="scientific">Cardiocondyla obscurior</name>
    <dbReference type="NCBI Taxonomy" id="286306"/>
    <lineage>
        <taxon>Eukaryota</taxon>
        <taxon>Metazoa</taxon>
        <taxon>Ecdysozoa</taxon>
        <taxon>Arthropoda</taxon>
        <taxon>Hexapoda</taxon>
        <taxon>Insecta</taxon>
        <taxon>Pterygota</taxon>
        <taxon>Neoptera</taxon>
        <taxon>Endopterygota</taxon>
        <taxon>Hymenoptera</taxon>
        <taxon>Apocrita</taxon>
        <taxon>Aculeata</taxon>
        <taxon>Formicoidea</taxon>
        <taxon>Formicidae</taxon>
        <taxon>Myrmicinae</taxon>
        <taxon>Cardiocondyla</taxon>
    </lineage>
</organism>
<evidence type="ECO:0000256" key="1">
    <source>
        <dbReference type="SAM" id="MobiDB-lite"/>
    </source>
</evidence>
<sequence length="99" mass="10657">MRRPATPSARFSRSPKLRPDRYACHPYDPNFLHLLLRKAMHLPPAAASATSNPSPPLSPLPPSPSSPAPMLSPPPRARAFSPTAFFLLSLGLLPPASAR</sequence>
<comment type="caution">
    <text evidence="2">The sequence shown here is derived from an EMBL/GenBank/DDBJ whole genome shotgun (WGS) entry which is preliminary data.</text>
</comment>